<dbReference type="Gene3D" id="3.40.50.720">
    <property type="entry name" value="NAD(P)-binding Rossmann-like Domain"/>
    <property type="match status" value="1"/>
</dbReference>
<protein>
    <submittedName>
        <fullName evidence="6">L-gulonate 5-dehydrogenase</fullName>
    </submittedName>
</protein>
<dbReference type="PANTHER" id="PTHR43401:SF2">
    <property type="entry name" value="L-THREONINE 3-DEHYDROGENASE"/>
    <property type="match status" value="1"/>
</dbReference>
<evidence type="ECO:0000259" key="5">
    <source>
        <dbReference type="SMART" id="SM00829"/>
    </source>
</evidence>
<dbReference type="GO" id="GO:0008270">
    <property type="term" value="F:zinc ion binding"/>
    <property type="evidence" value="ECO:0007669"/>
    <property type="project" value="InterPro"/>
</dbReference>
<dbReference type="Pfam" id="PF08240">
    <property type="entry name" value="ADH_N"/>
    <property type="match status" value="1"/>
</dbReference>
<dbReference type="EMBL" id="FZOJ01000019">
    <property type="protein sequence ID" value="SNS73846.1"/>
    <property type="molecule type" value="Genomic_DNA"/>
</dbReference>
<dbReference type="Gene3D" id="3.90.180.10">
    <property type="entry name" value="Medium-chain alcohol dehydrogenases, catalytic domain"/>
    <property type="match status" value="1"/>
</dbReference>
<comment type="similarity">
    <text evidence="4">Belongs to the zinc-containing alcohol dehydrogenase family.</text>
</comment>
<evidence type="ECO:0000256" key="1">
    <source>
        <dbReference type="ARBA" id="ARBA00022723"/>
    </source>
</evidence>
<dbReference type="AlphaFoldDB" id="A0A239GXA2"/>
<dbReference type="Proteomes" id="UP000198304">
    <property type="component" value="Unassembled WGS sequence"/>
</dbReference>
<dbReference type="SMART" id="SM00829">
    <property type="entry name" value="PKS_ER"/>
    <property type="match status" value="1"/>
</dbReference>
<dbReference type="GO" id="GO:0016491">
    <property type="term" value="F:oxidoreductase activity"/>
    <property type="evidence" value="ECO:0007669"/>
    <property type="project" value="UniProtKB-KW"/>
</dbReference>
<comment type="cofactor">
    <cofactor evidence="4">
        <name>Zn(2+)</name>
        <dbReference type="ChEBI" id="CHEBI:29105"/>
    </cofactor>
</comment>
<dbReference type="InterPro" id="IPR050129">
    <property type="entry name" value="Zn_alcohol_dh"/>
</dbReference>
<dbReference type="InterPro" id="IPR013149">
    <property type="entry name" value="ADH-like_C"/>
</dbReference>
<dbReference type="InterPro" id="IPR011032">
    <property type="entry name" value="GroES-like_sf"/>
</dbReference>
<dbReference type="PANTHER" id="PTHR43401">
    <property type="entry name" value="L-THREONINE 3-DEHYDROGENASE"/>
    <property type="match status" value="1"/>
</dbReference>
<reference evidence="6 7" key="1">
    <citation type="submission" date="2017-06" db="EMBL/GenBank/DDBJ databases">
        <authorList>
            <person name="Kim H.J."/>
            <person name="Triplett B.A."/>
        </authorList>
    </citation>
    <scope>NUCLEOTIDE SEQUENCE [LARGE SCALE GENOMIC DNA]</scope>
    <source>
        <strain evidence="6 7">SCA</strain>
    </source>
</reference>
<dbReference type="OrthoDB" id="9777057at2"/>
<dbReference type="SUPFAM" id="SSF51735">
    <property type="entry name" value="NAD(P)-binding Rossmann-fold domains"/>
    <property type="match status" value="1"/>
</dbReference>
<keyword evidence="1 4" id="KW-0479">Metal-binding</keyword>
<dbReference type="InterPro" id="IPR036291">
    <property type="entry name" value="NAD(P)-bd_dom_sf"/>
</dbReference>
<sequence>MKAAKIISPGNLEICEVPMPKIKSDDEVLIKVKAAGICGSDIHIYHGTSPVATYPRVIGHEVVGEVVEVGTKATKLVVGDHVIMDPVIGCGECYPCSIGRPNVCSYLKVRGVHEDGGYQEYIVLPENGVHKISKDLSWEEAIMIEPFTIAAQIASRGEITERDTVFIMGAGPAGLCAAQVVKRIGAKCIISDLVDSRLELAQKIGVDMVINPSKEDVDKIIMDETNGLGVPVIIDAVCIPQTFEQAVKLAASAGRVILLGFTDTPSKIAQLEITKKELDVKGSRLHSNKFPEVIEWFNNREIDPKMLISNVYNFSDIMKAIEQVENNPIETYKVILKFD</sequence>
<dbReference type="RefSeq" id="WP_089283995.1">
    <property type="nucleotide sequence ID" value="NZ_FZOJ01000019.1"/>
</dbReference>
<name>A0A239GXA2_9FIRM</name>
<accession>A0A239GXA2</accession>
<dbReference type="SUPFAM" id="SSF50129">
    <property type="entry name" value="GroES-like"/>
    <property type="match status" value="1"/>
</dbReference>
<dbReference type="CDD" id="cd08261">
    <property type="entry name" value="Zn_ADH7"/>
    <property type="match status" value="1"/>
</dbReference>
<proteinExistence type="inferred from homology"/>
<feature type="domain" description="Enoyl reductase (ER)" evidence="5">
    <location>
        <begin position="10"/>
        <end position="336"/>
    </location>
</feature>
<keyword evidence="2 4" id="KW-0862">Zinc</keyword>
<dbReference type="InterPro" id="IPR013154">
    <property type="entry name" value="ADH-like_N"/>
</dbReference>
<evidence type="ECO:0000256" key="3">
    <source>
        <dbReference type="ARBA" id="ARBA00023002"/>
    </source>
</evidence>
<dbReference type="PROSITE" id="PS00059">
    <property type="entry name" value="ADH_ZINC"/>
    <property type="match status" value="1"/>
</dbReference>
<evidence type="ECO:0000313" key="6">
    <source>
        <dbReference type="EMBL" id="SNS73846.1"/>
    </source>
</evidence>
<dbReference type="Pfam" id="PF00107">
    <property type="entry name" value="ADH_zinc_N"/>
    <property type="match status" value="1"/>
</dbReference>
<evidence type="ECO:0000313" key="7">
    <source>
        <dbReference type="Proteomes" id="UP000198304"/>
    </source>
</evidence>
<dbReference type="InterPro" id="IPR020843">
    <property type="entry name" value="ER"/>
</dbReference>
<keyword evidence="7" id="KW-1185">Reference proteome</keyword>
<gene>
    <name evidence="6" type="ORF">SAMN05446037_101921</name>
</gene>
<evidence type="ECO:0000256" key="2">
    <source>
        <dbReference type="ARBA" id="ARBA00022833"/>
    </source>
</evidence>
<keyword evidence="3" id="KW-0560">Oxidoreductase</keyword>
<evidence type="ECO:0000256" key="4">
    <source>
        <dbReference type="RuleBase" id="RU361277"/>
    </source>
</evidence>
<dbReference type="InterPro" id="IPR002328">
    <property type="entry name" value="ADH_Zn_CS"/>
</dbReference>
<organism evidence="6 7">
    <name type="scientific">Anaerovirgula multivorans</name>
    <dbReference type="NCBI Taxonomy" id="312168"/>
    <lineage>
        <taxon>Bacteria</taxon>
        <taxon>Bacillati</taxon>
        <taxon>Bacillota</taxon>
        <taxon>Clostridia</taxon>
        <taxon>Peptostreptococcales</taxon>
        <taxon>Natronincolaceae</taxon>
        <taxon>Anaerovirgula</taxon>
    </lineage>
</organism>